<dbReference type="Proteomes" id="UP001375240">
    <property type="component" value="Unassembled WGS sequence"/>
</dbReference>
<proteinExistence type="predicted"/>
<protein>
    <submittedName>
        <fullName evidence="2">Uncharacterized protein</fullName>
    </submittedName>
</protein>
<dbReference type="AlphaFoldDB" id="A0AAV9TW29"/>
<evidence type="ECO:0000256" key="1">
    <source>
        <dbReference type="SAM" id="MobiDB-lite"/>
    </source>
</evidence>
<organism evidence="2 3">
    <name type="scientific">Orbilia brochopaga</name>
    <dbReference type="NCBI Taxonomy" id="3140254"/>
    <lineage>
        <taxon>Eukaryota</taxon>
        <taxon>Fungi</taxon>
        <taxon>Dikarya</taxon>
        <taxon>Ascomycota</taxon>
        <taxon>Pezizomycotina</taxon>
        <taxon>Orbiliomycetes</taxon>
        <taxon>Orbiliales</taxon>
        <taxon>Orbiliaceae</taxon>
        <taxon>Orbilia</taxon>
    </lineage>
</organism>
<feature type="region of interest" description="Disordered" evidence="1">
    <location>
        <begin position="1"/>
        <end position="147"/>
    </location>
</feature>
<feature type="compositionally biased region" description="Low complexity" evidence="1">
    <location>
        <begin position="36"/>
        <end position="47"/>
    </location>
</feature>
<dbReference type="SUPFAM" id="SSF57997">
    <property type="entry name" value="Tropomyosin"/>
    <property type="match status" value="1"/>
</dbReference>
<name>A0AAV9TW29_9PEZI</name>
<accession>A0AAV9TW29</accession>
<gene>
    <name evidence="2" type="ORF">TWF696_003537</name>
</gene>
<sequence length="551" mass="60605">MADNDGSQRHSSEKAEKLAAAKKRFEELKRKKQPTKKAAATASSNKQPQGPTGADDSESQPQTSKIAQVDRSETPSKQADSIDQAGNADTSVHVNTPGSDGAGSLPPDSTGGAKAIVGSGHGHRQSVSISDIPRSTEPSTPSSELFETLPDIYRKQALIIDELRSEKQRLLDENLALKSKNQETSKIIVERDKALEDVASLSEELAVLKETAGAEQAILREGAGEVNAQKAEIVGLNRELAHLQSQLIQKDKVITEMRRESTSTLPQNLRTKEEQLESLSVELSELRGSLQEAVSSTNELASERDHLRSQVEHMKSDLDKATEAADGLTHRLDAALQSAATDTANRTAYELKFQNQERTITELRQKLEEATTELRKLRDSNQELQSSERTAEARRRDMEKKLNIAQRENSGLQMRLAELRSSMQQLDMRPDKTPTDTMILGESSDSLWESKPSDLMEEDVQNPFSDVNLRAGGRQGSTASMMGQAHSIRALLPSGIFPGGSEHRSPDANNPELQILAQKAKEELGKWRGYSLDLVDVYKGYDNAYTGIFEV</sequence>
<evidence type="ECO:0000313" key="2">
    <source>
        <dbReference type="EMBL" id="KAK6329664.1"/>
    </source>
</evidence>
<feature type="compositionally biased region" description="Polar residues" evidence="1">
    <location>
        <begin position="87"/>
        <end position="98"/>
    </location>
</feature>
<dbReference type="EMBL" id="JAVHNQ010000019">
    <property type="protein sequence ID" value="KAK6329664.1"/>
    <property type="molecule type" value="Genomic_DNA"/>
</dbReference>
<feature type="compositionally biased region" description="Low complexity" evidence="1">
    <location>
        <begin position="135"/>
        <end position="144"/>
    </location>
</feature>
<comment type="caution">
    <text evidence="2">The sequence shown here is derived from an EMBL/GenBank/DDBJ whole genome shotgun (WGS) entry which is preliminary data.</text>
</comment>
<feature type="region of interest" description="Disordered" evidence="1">
    <location>
        <begin position="376"/>
        <end position="396"/>
    </location>
</feature>
<feature type="compositionally biased region" description="Basic and acidic residues" evidence="1">
    <location>
        <begin position="1"/>
        <end position="29"/>
    </location>
</feature>
<dbReference type="PANTHER" id="PTHR23159:SF31">
    <property type="entry name" value="CENTROSOME-ASSOCIATED PROTEIN CEP250 ISOFORM X1"/>
    <property type="match status" value="1"/>
</dbReference>
<evidence type="ECO:0000313" key="3">
    <source>
        <dbReference type="Proteomes" id="UP001375240"/>
    </source>
</evidence>
<reference evidence="2 3" key="1">
    <citation type="submission" date="2019-10" db="EMBL/GenBank/DDBJ databases">
        <authorList>
            <person name="Palmer J.M."/>
        </authorList>
    </citation>
    <scope>NUCLEOTIDE SEQUENCE [LARGE SCALE GENOMIC DNA]</scope>
    <source>
        <strain evidence="2 3">TWF696</strain>
    </source>
</reference>
<dbReference type="PANTHER" id="PTHR23159">
    <property type="entry name" value="CENTROSOMAL PROTEIN 2"/>
    <property type="match status" value="1"/>
</dbReference>
<keyword evidence="3" id="KW-1185">Reference proteome</keyword>